<name>A0A7W8GAC5_9SPIR</name>
<keyword evidence="2" id="KW-1185">Reference proteome</keyword>
<reference evidence="1 2" key="1">
    <citation type="submission" date="2020-08" db="EMBL/GenBank/DDBJ databases">
        <title>Genomic Encyclopedia of Type Strains, Phase IV (KMG-IV): sequencing the most valuable type-strain genomes for metagenomic binning, comparative biology and taxonomic classification.</title>
        <authorList>
            <person name="Goeker M."/>
        </authorList>
    </citation>
    <scope>NUCLEOTIDE SEQUENCE [LARGE SCALE GENOMIC DNA]</scope>
    <source>
        <strain evidence="1 2">DSM 103462</strain>
    </source>
</reference>
<evidence type="ECO:0000313" key="1">
    <source>
        <dbReference type="EMBL" id="MBB5226793.1"/>
    </source>
</evidence>
<dbReference type="EMBL" id="JACHFQ010000006">
    <property type="protein sequence ID" value="MBB5226793.1"/>
    <property type="molecule type" value="Genomic_DNA"/>
</dbReference>
<sequence>MNEIDEPCLELNEIIYHITGEFWKQAYYCLLVKQKTYEPEPDIPAHQAVCELRKELKLLAKENKLKCTAFSHKEHFYVSLIPYPIYIGIERETGDFSISAPHISTRHFTHSEYKAGLKWIQDYIDIDIKPLTEKTQAVREKFYLNSKSSEIVRVSIKALCNSILGKKSWKYKLHQTRLRSEIMFQMPDSTVYELEIYHKPFSNDASILIDLLNNPREVKVVDNVSCAVVHCCEDEIKAMVENLRNVQEAAV</sequence>
<evidence type="ECO:0000313" key="2">
    <source>
        <dbReference type="Proteomes" id="UP000518887"/>
    </source>
</evidence>
<dbReference type="AlphaFoldDB" id="A0A7W8GAC5"/>
<comment type="caution">
    <text evidence="1">The sequence shown here is derived from an EMBL/GenBank/DDBJ whole genome shotgun (WGS) entry which is preliminary data.</text>
</comment>
<proteinExistence type="predicted"/>
<organism evidence="1 2">
    <name type="scientific">Treponema ruminis</name>
    <dbReference type="NCBI Taxonomy" id="744515"/>
    <lineage>
        <taxon>Bacteria</taxon>
        <taxon>Pseudomonadati</taxon>
        <taxon>Spirochaetota</taxon>
        <taxon>Spirochaetia</taxon>
        <taxon>Spirochaetales</taxon>
        <taxon>Treponemataceae</taxon>
        <taxon>Treponema</taxon>
    </lineage>
</organism>
<dbReference type="RefSeq" id="WP_184660372.1">
    <property type="nucleotide sequence ID" value="NZ_CP031518.1"/>
</dbReference>
<dbReference type="Proteomes" id="UP000518887">
    <property type="component" value="Unassembled WGS sequence"/>
</dbReference>
<gene>
    <name evidence="1" type="ORF">HNP76_002174</name>
</gene>
<protein>
    <submittedName>
        <fullName evidence="1">Uncharacterized protein</fullName>
    </submittedName>
</protein>
<accession>A0A7W8GAC5</accession>